<keyword evidence="1" id="KW-0408">Iron</keyword>
<comment type="caution">
    <text evidence="2">The sequence shown here is derived from an EMBL/GenBank/DDBJ whole genome shotgun (WGS) entry which is preliminary data.</text>
</comment>
<dbReference type="SUPFAM" id="SSF102114">
    <property type="entry name" value="Radical SAM enzymes"/>
    <property type="match status" value="1"/>
</dbReference>
<keyword evidence="1" id="KW-0004">4Fe-4S</keyword>
<organism evidence="2">
    <name type="scientific">marine sediment metagenome</name>
    <dbReference type="NCBI Taxonomy" id="412755"/>
    <lineage>
        <taxon>unclassified sequences</taxon>
        <taxon>metagenomes</taxon>
        <taxon>ecological metagenomes</taxon>
    </lineage>
</organism>
<dbReference type="PANTHER" id="PTHR42836:SF1">
    <property type="entry name" value="7-CARBOXY-7-DEAZAGUANINE SYNTHASE"/>
    <property type="match status" value="1"/>
</dbReference>
<name>X1CB05_9ZZZZ</name>
<dbReference type="GO" id="GO:0051539">
    <property type="term" value="F:4 iron, 4 sulfur cluster binding"/>
    <property type="evidence" value="ECO:0007669"/>
    <property type="project" value="UniProtKB-KW"/>
</dbReference>
<dbReference type="EMBL" id="BART01021896">
    <property type="protein sequence ID" value="GAH04687.1"/>
    <property type="molecule type" value="Genomic_DNA"/>
</dbReference>
<keyword evidence="1" id="KW-0479">Metal-binding</keyword>
<protein>
    <recommendedName>
        <fullName evidence="3">Radical SAM core domain-containing protein</fullName>
    </recommendedName>
</protein>
<dbReference type="Gene3D" id="3.20.20.70">
    <property type="entry name" value="Aldolase class I"/>
    <property type="match status" value="1"/>
</dbReference>
<evidence type="ECO:0008006" key="3">
    <source>
        <dbReference type="Google" id="ProtNLM"/>
    </source>
</evidence>
<feature type="non-terminal residue" evidence="2">
    <location>
        <position position="1"/>
    </location>
</feature>
<keyword evidence="1" id="KW-0411">Iron-sulfur</keyword>
<evidence type="ECO:0000313" key="2">
    <source>
        <dbReference type="EMBL" id="GAH04687.1"/>
    </source>
</evidence>
<dbReference type="AlphaFoldDB" id="X1CB05"/>
<sequence>VAIPGGEPLLQVEFLKVLCMRLKKTGKRIYLDTNGTLPDALGQVIEYVDTMALDFKIPSATGERPLWREHEECLRIASAKEVFVKIVIDENFAVHELTSCCNIIEKIDKNIPLVIQPSFGHPIPNLLEIQKTALSLLNDVRILPQVHKYLKLP</sequence>
<evidence type="ECO:0000256" key="1">
    <source>
        <dbReference type="ARBA" id="ARBA00022485"/>
    </source>
</evidence>
<proteinExistence type="predicted"/>
<dbReference type="PANTHER" id="PTHR42836">
    <property type="entry name" value="7-CARBOXY-7-DEAZAGUANINE SYNTHASE"/>
    <property type="match status" value="1"/>
</dbReference>
<dbReference type="InterPro" id="IPR013785">
    <property type="entry name" value="Aldolase_TIM"/>
</dbReference>
<accession>X1CB05</accession>
<dbReference type="InterPro" id="IPR058240">
    <property type="entry name" value="rSAM_sf"/>
</dbReference>
<gene>
    <name evidence="2" type="ORF">S01H4_40246</name>
</gene>
<reference evidence="2" key="1">
    <citation type="journal article" date="2014" name="Front. Microbiol.">
        <title>High frequency of phylogenetically diverse reductive dehalogenase-homologous genes in deep subseafloor sedimentary metagenomes.</title>
        <authorList>
            <person name="Kawai M."/>
            <person name="Futagami T."/>
            <person name="Toyoda A."/>
            <person name="Takaki Y."/>
            <person name="Nishi S."/>
            <person name="Hori S."/>
            <person name="Arai W."/>
            <person name="Tsubouchi T."/>
            <person name="Morono Y."/>
            <person name="Uchiyama I."/>
            <person name="Ito T."/>
            <person name="Fujiyama A."/>
            <person name="Inagaki F."/>
            <person name="Takami H."/>
        </authorList>
    </citation>
    <scope>NUCLEOTIDE SEQUENCE</scope>
    <source>
        <strain evidence="2">Expedition CK06-06</strain>
    </source>
</reference>